<keyword evidence="1" id="KW-0812">Transmembrane</keyword>
<gene>
    <name evidence="2" type="ORF">QRD02_04055</name>
</gene>
<keyword evidence="1" id="KW-0472">Membrane</keyword>
<reference evidence="2 3" key="1">
    <citation type="submission" date="2023-06" db="EMBL/GenBank/DDBJ databases">
        <authorList>
            <person name="Ye Y.-Q."/>
            <person name="Du Z.-J."/>
        </authorList>
    </citation>
    <scope>NUCLEOTIDE SEQUENCE [LARGE SCALE GENOMIC DNA]</scope>
    <source>
        <strain evidence="2 3">SDUM287046</strain>
    </source>
</reference>
<keyword evidence="3" id="KW-1185">Reference proteome</keyword>
<organism evidence="2 3">
    <name type="scientific">Aequorivita aurantiaca</name>
    <dbReference type="NCBI Taxonomy" id="3053356"/>
    <lineage>
        <taxon>Bacteria</taxon>
        <taxon>Pseudomonadati</taxon>
        <taxon>Bacteroidota</taxon>
        <taxon>Flavobacteriia</taxon>
        <taxon>Flavobacteriales</taxon>
        <taxon>Flavobacteriaceae</taxon>
        <taxon>Aequorivita</taxon>
    </lineage>
</organism>
<keyword evidence="1" id="KW-1133">Transmembrane helix</keyword>
<comment type="caution">
    <text evidence="2">The sequence shown here is derived from an EMBL/GenBank/DDBJ whole genome shotgun (WGS) entry which is preliminary data.</text>
</comment>
<dbReference type="EMBL" id="JAUGQQ010000002">
    <property type="protein sequence ID" value="MDN3723543.1"/>
    <property type="molecule type" value="Genomic_DNA"/>
</dbReference>
<feature type="transmembrane region" description="Helical" evidence="1">
    <location>
        <begin position="12"/>
        <end position="36"/>
    </location>
</feature>
<evidence type="ECO:0000313" key="2">
    <source>
        <dbReference type="EMBL" id="MDN3723543.1"/>
    </source>
</evidence>
<feature type="transmembrane region" description="Helical" evidence="1">
    <location>
        <begin position="56"/>
        <end position="77"/>
    </location>
</feature>
<dbReference type="Proteomes" id="UP001244787">
    <property type="component" value="Unassembled WGS sequence"/>
</dbReference>
<protein>
    <submittedName>
        <fullName evidence="2">DUF502 domain-containing protein</fullName>
    </submittedName>
</protein>
<dbReference type="InterPro" id="IPR007462">
    <property type="entry name" value="COV1-like"/>
</dbReference>
<name>A0ABT8DEH6_9FLAO</name>
<sequence>MKRILLFVKTTLIGGLFFIFPLALFIFLLLKIIEIFRRITAPIADKIDISFFGEETMARIIAVLILLLVCFIAGLVARRKKSSPVKDWIETNIFSNIPGYTLVKGMTERAAGFESKNLKEVVLVNIEEVWQVGFLMDRVDMDINVVFIPSAPNPMEGDVVLVKNERLKKLDIDEINVIKIYRKLGQDFRQILEGKIDKSIFD</sequence>
<accession>A0ABT8DEH6</accession>
<evidence type="ECO:0000313" key="3">
    <source>
        <dbReference type="Proteomes" id="UP001244787"/>
    </source>
</evidence>
<dbReference type="RefSeq" id="WP_290253635.1">
    <property type="nucleotide sequence ID" value="NZ_JAUGQQ010000002.1"/>
</dbReference>
<evidence type="ECO:0000256" key="1">
    <source>
        <dbReference type="SAM" id="Phobius"/>
    </source>
</evidence>
<proteinExistence type="predicted"/>
<dbReference type="Pfam" id="PF04367">
    <property type="entry name" value="DUF502"/>
    <property type="match status" value="1"/>
</dbReference>